<reference evidence="3" key="3">
    <citation type="submission" date="2025-09" db="UniProtKB">
        <authorList>
            <consortium name="Ensembl"/>
        </authorList>
    </citation>
    <scope>IDENTIFICATION</scope>
</reference>
<keyword evidence="1" id="KW-0175">Coiled coil</keyword>
<dbReference type="InterPro" id="IPR038799">
    <property type="entry name" value="LEKR1"/>
</dbReference>
<feature type="region of interest" description="Disordered" evidence="2">
    <location>
        <begin position="590"/>
        <end position="677"/>
    </location>
</feature>
<feature type="compositionally biased region" description="Basic and acidic residues" evidence="2">
    <location>
        <begin position="665"/>
        <end position="677"/>
    </location>
</feature>
<evidence type="ECO:0000256" key="1">
    <source>
        <dbReference type="SAM" id="Coils"/>
    </source>
</evidence>
<evidence type="ECO:0000313" key="4">
    <source>
        <dbReference type="Proteomes" id="UP000008672"/>
    </source>
</evidence>
<feature type="coiled-coil region" evidence="1">
    <location>
        <begin position="179"/>
        <end position="392"/>
    </location>
</feature>
<dbReference type="PANTHER" id="PTHR34251">
    <property type="entry name" value="LEUCINE-, GLUTAMATE- AND LYSINE-RICH PROTEIN 1"/>
    <property type="match status" value="1"/>
</dbReference>
<keyword evidence="4" id="KW-1185">Reference proteome</keyword>
<dbReference type="EMBL" id="AFYH01007448">
    <property type="status" value="NOT_ANNOTATED_CDS"/>
    <property type="molecule type" value="Genomic_DNA"/>
</dbReference>
<accession>H3AW64</accession>
<dbReference type="OMA" id="KMERTET"/>
<reference evidence="4" key="1">
    <citation type="submission" date="2011-08" db="EMBL/GenBank/DDBJ databases">
        <title>The draft genome of Latimeria chalumnae.</title>
        <authorList>
            <person name="Di Palma F."/>
            <person name="Alfoldi J."/>
            <person name="Johnson J."/>
            <person name="Berlin A."/>
            <person name="Gnerre S."/>
            <person name="Jaffe D."/>
            <person name="MacCallum I."/>
            <person name="Young S."/>
            <person name="Walker B.J."/>
            <person name="Lander E."/>
            <person name="Lindblad-Toh K."/>
        </authorList>
    </citation>
    <scope>NUCLEOTIDE SEQUENCE [LARGE SCALE GENOMIC DNA]</scope>
    <source>
        <strain evidence="4">Wild caught</strain>
    </source>
</reference>
<dbReference type="eggNOG" id="KOG4674">
    <property type="taxonomic scope" value="Eukaryota"/>
</dbReference>
<dbReference type="AlphaFoldDB" id="H3AW64"/>
<dbReference type="EMBL" id="AFYH01007449">
    <property type="status" value="NOT_ANNOTATED_CDS"/>
    <property type="molecule type" value="Genomic_DNA"/>
</dbReference>
<feature type="compositionally biased region" description="Polar residues" evidence="2">
    <location>
        <begin position="638"/>
        <end position="655"/>
    </location>
</feature>
<evidence type="ECO:0000313" key="3">
    <source>
        <dbReference type="Ensembl" id="ENSLACP00000013885.1"/>
    </source>
</evidence>
<name>H3AW64_LATCH</name>
<reference evidence="3" key="2">
    <citation type="submission" date="2025-08" db="UniProtKB">
        <authorList>
            <consortium name="Ensembl"/>
        </authorList>
    </citation>
    <scope>IDENTIFICATION</scope>
</reference>
<feature type="compositionally biased region" description="Low complexity" evidence="2">
    <location>
        <begin position="600"/>
        <end position="616"/>
    </location>
</feature>
<dbReference type="GeneTree" id="ENSGT00940000162647"/>
<dbReference type="EMBL" id="AFYH01007451">
    <property type="status" value="NOT_ANNOTATED_CDS"/>
    <property type="molecule type" value="Genomic_DNA"/>
</dbReference>
<dbReference type="Ensembl" id="ENSLACT00000013982.1">
    <property type="protein sequence ID" value="ENSLACP00000013885.1"/>
    <property type="gene ID" value="ENSLACG00000012224.1"/>
</dbReference>
<dbReference type="HOGENOM" id="CLU_030933_1_0_1"/>
<dbReference type="Proteomes" id="UP000008672">
    <property type="component" value="Unassembled WGS sequence"/>
</dbReference>
<proteinExistence type="predicted"/>
<gene>
    <name evidence="3" type="primary">LEKR1</name>
</gene>
<dbReference type="PANTHER" id="PTHR34251:SF1">
    <property type="entry name" value="LEUCINE, GLUTAMATE AND LYSINE RICH 1"/>
    <property type="match status" value="1"/>
</dbReference>
<sequence>MDQHLIALPNTRNQMSRDETVCKYCGVSYLILHEFKLMEEKLKALETEMELYHGSVERERRLKEELQALSQSLEWCKADADMKTERLQNMGIQLANKQEELQGLNIKLHGIHSQLKAAQTQSQIHKVKWGQHKTVLRKTYFLLQHSRKELTEVKEEVLAMSVHWGSLNNELLQQVHATCRASQAEITELNVKLKKSQQQTECLQDQNKDLQLVSEAAVQKDQQLQASLQREAELQNRCQEQQKQTLDLNSQLKALQLNLQKVTYEMEKCKDMLMSKTKEIEGEQSRLRRLELEKEVVRSRYSKEVQEKEEASLLYQEKCKYLMEKLAEKEREEEESKRKTSLSESELKMLETALGQAKEELSTLKQERELMMISHQNKIEQLRESIRQKMANGDSWRGKVETELAKERAQRTSDLHETVLKLKEEARMEVDIERQKYQELIKKYLKEKEELQAQVPSLLAAATKTLQEQVNHLELKLQEARSRLTERADSKDLEIQSLKKVVTELESRLHNEQNNIDVMSEELRKETQSKSEEMRSLSQELEQLTEQLNQAQEENCFLQETVRRECEERYELTEALSQAREQLLELKKLGGGRPFSQQTLSPGSLRTSSVSSSTRGQKGASSATSEKGARFSSLYGLSGNSEIPYSKQTSNNGSTDLPAIPLPRPPRERTSGNEARHRIAAALRKRTLSKS</sequence>
<dbReference type="EMBL" id="AFYH01007452">
    <property type="status" value="NOT_ANNOTATED_CDS"/>
    <property type="molecule type" value="Genomic_DNA"/>
</dbReference>
<feature type="coiled-coil region" evidence="1">
    <location>
        <begin position="423"/>
        <end position="589"/>
    </location>
</feature>
<dbReference type="EMBL" id="AFYH01007450">
    <property type="status" value="NOT_ANNOTATED_CDS"/>
    <property type="molecule type" value="Genomic_DNA"/>
</dbReference>
<protein>
    <submittedName>
        <fullName evidence="3">Leucine, glutamate and lysine rich 1</fullName>
    </submittedName>
</protein>
<dbReference type="Bgee" id="ENSLACG00000012224">
    <property type="expression patterns" value="Expressed in post-anal tail muscle and 1 other cell type or tissue"/>
</dbReference>
<dbReference type="InParanoid" id="H3AW64"/>
<organism evidence="3 4">
    <name type="scientific">Latimeria chalumnae</name>
    <name type="common">Coelacanth</name>
    <dbReference type="NCBI Taxonomy" id="7897"/>
    <lineage>
        <taxon>Eukaryota</taxon>
        <taxon>Metazoa</taxon>
        <taxon>Chordata</taxon>
        <taxon>Craniata</taxon>
        <taxon>Vertebrata</taxon>
        <taxon>Euteleostomi</taxon>
        <taxon>Coelacanthiformes</taxon>
        <taxon>Coelacanthidae</taxon>
        <taxon>Latimeria</taxon>
    </lineage>
</organism>
<evidence type="ECO:0000256" key="2">
    <source>
        <dbReference type="SAM" id="MobiDB-lite"/>
    </source>
</evidence>